<protein>
    <submittedName>
        <fullName evidence="2">Uncharacterized protein</fullName>
    </submittedName>
</protein>
<dbReference type="EMBL" id="PGXC01000005">
    <property type="protein sequence ID" value="PKK90432.1"/>
    <property type="molecule type" value="Genomic_DNA"/>
</dbReference>
<dbReference type="AlphaFoldDB" id="A0A2N1PQ73"/>
<accession>A0A2N1PQ73</accession>
<evidence type="ECO:0000313" key="3">
    <source>
        <dbReference type="Proteomes" id="UP000233256"/>
    </source>
</evidence>
<proteinExistence type="predicted"/>
<name>A0A2N1PQ73_9BACT</name>
<reference evidence="2 3" key="1">
    <citation type="journal article" date="2017" name="ISME J.">
        <title>Potential for microbial H2 and metal transformations associated with novel bacteria and archaea in deep terrestrial subsurface sediments.</title>
        <authorList>
            <person name="Hernsdorf A.W."/>
            <person name="Amano Y."/>
            <person name="Miyakawa K."/>
            <person name="Ise K."/>
            <person name="Suzuki Y."/>
            <person name="Anantharaman K."/>
            <person name="Probst A."/>
            <person name="Burstein D."/>
            <person name="Thomas B.C."/>
            <person name="Banfield J.F."/>
        </authorList>
    </citation>
    <scope>NUCLEOTIDE SEQUENCE [LARGE SCALE GENOMIC DNA]</scope>
    <source>
        <strain evidence="2">HGW-Wallbacteria-1</strain>
    </source>
</reference>
<organism evidence="2 3">
    <name type="scientific">Candidatus Wallbacteria bacterium HGW-Wallbacteria-1</name>
    <dbReference type="NCBI Taxonomy" id="2013854"/>
    <lineage>
        <taxon>Bacteria</taxon>
        <taxon>Candidatus Walliibacteriota</taxon>
    </lineage>
</organism>
<feature type="region of interest" description="Disordered" evidence="1">
    <location>
        <begin position="106"/>
        <end position="130"/>
    </location>
</feature>
<evidence type="ECO:0000256" key="1">
    <source>
        <dbReference type="SAM" id="MobiDB-lite"/>
    </source>
</evidence>
<evidence type="ECO:0000313" key="2">
    <source>
        <dbReference type="EMBL" id="PKK90432.1"/>
    </source>
</evidence>
<dbReference type="Proteomes" id="UP000233256">
    <property type="component" value="Unassembled WGS sequence"/>
</dbReference>
<sequence>MKNILSGFGLDLKEIGRKADLETDQKKAMADVARAIVGRGLTVPAIMFLESAKPLSFVGGQFLNFMDPIVNTFFNVPGFTTLASALEERENVELLITMIEQESKRVEGTVSGSAQGSELESGLKTPETDL</sequence>
<comment type="caution">
    <text evidence="2">The sequence shown here is derived from an EMBL/GenBank/DDBJ whole genome shotgun (WGS) entry which is preliminary data.</text>
</comment>
<gene>
    <name evidence="2" type="ORF">CVV64_08690</name>
</gene>